<proteinExistence type="inferred from homology"/>
<evidence type="ECO:0000256" key="7">
    <source>
        <dbReference type="ARBA" id="ARBA00039017"/>
    </source>
</evidence>
<dbReference type="Gene3D" id="1.10.238.10">
    <property type="entry name" value="EF-hand"/>
    <property type="match status" value="1"/>
</dbReference>
<evidence type="ECO:0000256" key="6">
    <source>
        <dbReference type="ARBA" id="ARBA00037900"/>
    </source>
</evidence>
<evidence type="ECO:0000313" key="11">
    <source>
        <dbReference type="RefSeq" id="XP_005110927.1"/>
    </source>
</evidence>
<dbReference type="InterPro" id="IPR002048">
    <property type="entry name" value="EF_hand_dom"/>
</dbReference>
<evidence type="ECO:0000256" key="8">
    <source>
        <dbReference type="ARBA" id="ARBA00043224"/>
    </source>
</evidence>
<dbReference type="InterPro" id="IPR052347">
    <property type="entry name" value="Isochorismatase_Nicotinamidase"/>
</dbReference>
<evidence type="ECO:0000256" key="5">
    <source>
        <dbReference type="ARBA" id="ARBA00022837"/>
    </source>
</evidence>
<comment type="similarity">
    <text evidence="1">Belongs to the isochorismatase family.</text>
</comment>
<feature type="domain" description="EF-hand" evidence="9">
    <location>
        <begin position="14"/>
        <end position="49"/>
    </location>
</feature>
<accession>A0ABM0K7Y0</accession>
<dbReference type="GeneID" id="101857214"/>
<keyword evidence="4" id="KW-0378">Hydrolase</keyword>
<protein>
    <recommendedName>
        <fullName evidence="7">nicotinamidase</fullName>
        <ecNumber evidence="7">3.5.1.19</ecNumber>
    </recommendedName>
    <alternativeName>
        <fullName evidence="8">Nicotinamide deamidase</fullName>
    </alternativeName>
</protein>
<evidence type="ECO:0000256" key="1">
    <source>
        <dbReference type="ARBA" id="ARBA00006336"/>
    </source>
</evidence>
<dbReference type="CDD" id="cd00051">
    <property type="entry name" value="EFh"/>
    <property type="match status" value="1"/>
</dbReference>
<gene>
    <name evidence="11" type="primary">LOC101857214</name>
</gene>
<evidence type="ECO:0000256" key="4">
    <source>
        <dbReference type="ARBA" id="ARBA00022801"/>
    </source>
</evidence>
<name>A0ABM0K7Y0_APLCA</name>
<feature type="domain" description="EF-hand" evidence="9">
    <location>
        <begin position="55"/>
        <end position="90"/>
    </location>
</feature>
<dbReference type="PROSITE" id="PS50222">
    <property type="entry name" value="EF_HAND_2"/>
    <property type="match status" value="2"/>
</dbReference>
<sequence length="354" mass="39862">MNPFDKYMNDNFSTAAETYQTVFSTYDKNSDGFLDETEFTELVKNLFNAKGDDTRIPSQLDTLFSIIDLNQDGLVNLEEFRYAWFYWIRQILRPVRALIVVDVQNDFISGSLSLSKCAAGQDGSAVVPVVNSLLNQDLFDIVVYSSDWHPEDHISFVENVKMRTMHPTSKTDAESAKVLDTVVFEFKGVPRVQTLWPKHCTQGSWGAQLHPDLKVAEKAFYINKGMNPDVDSYSSFWDNDKLSKTELSTILSENRVTDVYVSGLAYDVCVGFTAHHAVEHGFRTIFIEDAARGVSLDGIAKMREDLLARGVYMTDSSEVPALTKSEVRPLCLGIQAALNYQVAWKIVKQKTQSS</sequence>
<dbReference type="SUPFAM" id="SSF52499">
    <property type="entry name" value="Isochorismatase-like hydrolases"/>
    <property type="match status" value="1"/>
</dbReference>
<dbReference type="RefSeq" id="XP_005110927.1">
    <property type="nucleotide sequence ID" value="XM_005110870.3"/>
</dbReference>
<dbReference type="InterPro" id="IPR018247">
    <property type="entry name" value="EF_Hand_1_Ca_BS"/>
</dbReference>
<dbReference type="SMART" id="SM00054">
    <property type="entry name" value="EFh"/>
    <property type="match status" value="2"/>
</dbReference>
<keyword evidence="2" id="KW-0662">Pyridine nucleotide biosynthesis</keyword>
<dbReference type="PANTHER" id="PTHR11080">
    <property type="entry name" value="PYRAZINAMIDASE/NICOTINAMIDASE"/>
    <property type="match status" value="1"/>
</dbReference>
<dbReference type="Pfam" id="PF00857">
    <property type="entry name" value="Isochorismatase"/>
    <property type="match status" value="1"/>
</dbReference>
<dbReference type="SUPFAM" id="SSF47473">
    <property type="entry name" value="EF-hand"/>
    <property type="match status" value="1"/>
</dbReference>
<evidence type="ECO:0000256" key="2">
    <source>
        <dbReference type="ARBA" id="ARBA00022642"/>
    </source>
</evidence>
<keyword evidence="10" id="KW-1185">Reference proteome</keyword>
<dbReference type="Gene3D" id="3.40.50.850">
    <property type="entry name" value="Isochorismatase-like"/>
    <property type="match status" value="1"/>
</dbReference>
<keyword evidence="3" id="KW-0479">Metal-binding</keyword>
<dbReference type="InterPro" id="IPR011992">
    <property type="entry name" value="EF-hand-dom_pair"/>
</dbReference>
<organism evidence="10 11">
    <name type="scientific">Aplysia californica</name>
    <name type="common">California sea hare</name>
    <dbReference type="NCBI Taxonomy" id="6500"/>
    <lineage>
        <taxon>Eukaryota</taxon>
        <taxon>Metazoa</taxon>
        <taxon>Spiralia</taxon>
        <taxon>Lophotrochozoa</taxon>
        <taxon>Mollusca</taxon>
        <taxon>Gastropoda</taxon>
        <taxon>Heterobranchia</taxon>
        <taxon>Euthyneura</taxon>
        <taxon>Tectipleura</taxon>
        <taxon>Aplysiida</taxon>
        <taxon>Aplysioidea</taxon>
        <taxon>Aplysiidae</taxon>
        <taxon>Aplysia</taxon>
    </lineage>
</organism>
<comment type="pathway">
    <text evidence="6">Cofactor biosynthesis; nicotinate biosynthesis; nicotinate from nicotinamide: step 1/1.</text>
</comment>
<dbReference type="PROSITE" id="PS00018">
    <property type="entry name" value="EF_HAND_1"/>
    <property type="match status" value="2"/>
</dbReference>
<dbReference type="Pfam" id="PF13499">
    <property type="entry name" value="EF-hand_7"/>
    <property type="match status" value="1"/>
</dbReference>
<keyword evidence="5" id="KW-0106">Calcium</keyword>
<evidence type="ECO:0000313" key="10">
    <source>
        <dbReference type="Proteomes" id="UP000694888"/>
    </source>
</evidence>
<evidence type="ECO:0000256" key="3">
    <source>
        <dbReference type="ARBA" id="ARBA00022723"/>
    </source>
</evidence>
<dbReference type="InterPro" id="IPR036380">
    <property type="entry name" value="Isochorismatase-like_sf"/>
</dbReference>
<dbReference type="EC" id="3.5.1.19" evidence="7"/>
<dbReference type="PANTHER" id="PTHR11080:SF2">
    <property type="entry name" value="LD05707P"/>
    <property type="match status" value="1"/>
</dbReference>
<evidence type="ECO:0000259" key="9">
    <source>
        <dbReference type="PROSITE" id="PS50222"/>
    </source>
</evidence>
<dbReference type="InterPro" id="IPR000868">
    <property type="entry name" value="Isochorismatase-like_dom"/>
</dbReference>
<dbReference type="Proteomes" id="UP000694888">
    <property type="component" value="Unplaced"/>
</dbReference>
<dbReference type="CDD" id="cd01011">
    <property type="entry name" value="nicotinamidase"/>
    <property type="match status" value="1"/>
</dbReference>
<reference evidence="11" key="1">
    <citation type="submission" date="2025-08" db="UniProtKB">
        <authorList>
            <consortium name="RefSeq"/>
        </authorList>
    </citation>
    <scope>IDENTIFICATION</scope>
</reference>